<dbReference type="EMBL" id="LT906468">
    <property type="protein sequence ID" value="SNV51812.1"/>
    <property type="molecule type" value="Genomic_DNA"/>
</dbReference>
<evidence type="ECO:0000313" key="9">
    <source>
        <dbReference type="Proteomes" id="UP000215355"/>
    </source>
</evidence>
<dbReference type="Pfam" id="PF00155">
    <property type="entry name" value="Aminotran_1_2"/>
    <property type="match status" value="1"/>
</dbReference>
<name>A0AAJ4XDP9_9SPHI</name>
<dbReference type="GO" id="GO:0030170">
    <property type="term" value="F:pyridoxal phosphate binding"/>
    <property type="evidence" value="ECO:0007669"/>
    <property type="project" value="InterPro"/>
</dbReference>
<dbReference type="AlphaFoldDB" id="A0AAJ4XDP9"/>
<dbReference type="Gene3D" id="3.90.1150.10">
    <property type="entry name" value="Aspartate Aminotransferase, domain 1"/>
    <property type="match status" value="1"/>
</dbReference>
<evidence type="ECO:0000256" key="5">
    <source>
        <dbReference type="ARBA" id="ARBA00022898"/>
    </source>
</evidence>
<comment type="similarity">
    <text evidence="3">Belongs to the class-II pyridoxal-phosphate-dependent aminotransferase family. BioF subfamily.</text>
</comment>
<dbReference type="PANTHER" id="PTHR13693:SF77">
    <property type="entry name" value="8-AMINO-7-OXONONANOATE SYNTHASE"/>
    <property type="match status" value="1"/>
</dbReference>
<proteinExistence type="inferred from homology"/>
<evidence type="ECO:0000256" key="1">
    <source>
        <dbReference type="ARBA" id="ARBA00001933"/>
    </source>
</evidence>
<evidence type="ECO:0000256" key="4">
    <source>
        <dbReference type="ARBA" id="ARBA00022679"/>
    </source>
</evidence>
<dbReference type="PANTHER" id="PTHR13693">
    <property type="entry name" value="CLASS II AMINOTRANSFERASE/8-AMINO-7-OXONONANOATE SYNTHASE"/>
    <property type="match status" value="1"/>
</dbReference>
<evidence type="ECO:0000256" key="2">
    <source>
        <dbReference type="ARBA" id="ARBA00005189"/>
    </source>
</evidence>
<keyword evidence="4 8" id="KW-0808">Transferase</keyword>
<dbReference type="KEGG" id="smiz:4412673_02530"/>
<reference evidence="8 9" key="1">
    <citation type="submission" date="2017-06" db="EMBL/GenBank/DDBJ databases">
        <authorList>
            <consortium name="Pathogen Informatics"/>
        </authorList>
    </citation>
    <scope>NUCLEOTIDE SEQUENCE [LARGE SCALE GENOMIC DNA]</scope>
    <source>
        <strain evidence="8 9">NCTC12149</strain>
    </source>
</reference>
<dbReference type="InterPro" id="IPR001917">
    <property type="entry name" value="Aminotrans_II_pyridoxalP_BS"/>
</dbReference>
<evidence type="ECO:0000256" key="6">
    <source>
        <dbReference type="RuleBase" id="RU003693"/>
    </source>
</evidence>
<dbReference type="InterPro" id="IPR015424">
    <property type="entry name" value="PyrdxlP-dep_Trfase"/>
</dbReference>
<comment type="pathway">
    <text evidence="2">Lipid metabolism.</text>
</comment>
<dbReference type="RefSeq" id="WP_093097386.1">
    <property type="nucleotide sequence ID" value="NZ_FNGK01000001.1"/>
</dbReference>
<sequence length="370" mass="41743">MSIIDEFRVELQNRKHSGRYRQLKKERQGIDFFSNDYLGFAQNEEFKDRLHALVLQYPESILGATGSRLISGNSDLQMEIEQFIANQHGFESALLFPSGYNANLALFSTLPKKSDTILLDEKVHRSVYDGCRLSPANRWKFRHNNLDHLEELLKKATGHIWVGIESLYSMDGDFAPIQDIAALCQQYSAALIVDEAHAIGTCGLGLVDHFGLQNQVFATVITYGKSMGLSGASILGSSSLIAYLINYSSTFIYTTGMPDFHALAIKASYDFLKDNELLIYGLQANVKQFLPIEEVDASPFRSPIIPIRFPDSRDLEKAVELLEKQRILSYAIKHPTVAKEEEMLRISIHSFNTKEEIGLLKNSLKEIKNE</sequence>
<evidence type="ECO:0000256" key="3">
    <source>
        <dbReference type="ARBA" id="ARBA00010008"/>
    </source>
</evidence>
<evidence type="ECO:0000259" key="7">
    <source>
        <dbReference type="Pfam" id="PF00155"/>
    </source>
</evidence>
<evidence type="ECO:0000313" key="8">
    <source>
        <dbReference type="EMBL" id="SNV51812.1"/>
    </source>
</evidence>
<dbReference type="InterPro" id="IPR050087">
    <property type="entry name" value="AON_synthase_class-II"/>
</dbReference>
<dbReference type="SUPFAM" id="SSF53383">
    <property type="entry name" value="PLP-dependent transferases"/>
    <property type="match status" value="1"/>
</dbReference>
<dbReference type="Gene3D" id="3.40.640.10">
    <property type="entry name" value="Type I PLP-dependent aspartate aminotransferase-like (Major domain)"/>
    <property type="match status" value="1"/>
</dbReference>
<dbReference type="InterPro" id="IPR004839">
    <property type="entry name" value="Aminotransferase_I/II_large"/>
</dbReference>
<keyword evidence="5 6" id="KW-0663">Pyridoxal phosphate</keyword>
<organism evidence="8 9">
    <name type="scientific">Sphingobacterium mizutaii</name>
    <dbReference type="NCBI Taxonomy" id="1010"/>
    <lineage>
        <taxon>Bacteria</taxon>
        <taxon>Pseudomonadati</taxon>
        <taxon>Bacteroidota</taxon>
        <taxon>Sphingobacteriia</taxon>
        <taxon>Sphingobacteriales</taxon>
        <taxon>Sphingobacteriaceae</taxon>
        <taxon>Sphingobacterium</taxon>
    </lineage>
</organism>
<feature type="domain" description="Aminotransferase class I/classII large" evidence="7">
    <location>
        <begin position="29"/>
        <end position="350"/>
    </location>
</feature>
<dbReference type="InterPro" id="IPR015421">
    <property type="entry name" value="PyrdxlP-dep_Trfase_major"/>
</dbReference>
<dbReference type="Proteomes" id="UP000215355">
    <property type="component" value="Chromosome 1"/>
</dbReference>
<dbReference type="EC" id="2.3.1.47" evidence="8"/>
<gene>
    <name evidence="8" type="primary">bioF_1</name>
    <name evidence="8" type="ORF">SAMEA4412673_02530</name>
</gene>
<accession>A0AAJ4XDP9</accession>
<comment type="cofactor">
    <cofactor evidence="1 6">
        <name>pyridoxal 5'-phosphate</name>
        <dbReference type="ChEBI" id="CHEBI:597326"/>
    </cofactor>
</comment>
<protein>
    <submittedName>
        <fullName evidence="8">8-amino-7-oxononanoate synthase</fullName>
        <ecNumber evidence="8">2.3.1.47</ecNumber>
    </submittedName>
</protein>
<keyword evidence="8" id="KW-0012">Acyltransferase</keyword>
<dbReference type="InterPro" id="IPR015422">
    <property type="entry name" value="PyrdxlP-dep_Trfase_small"/>
</dbReference>
<dbReference type="GO" id="GO:0008710">
    <property type="term" value="F:8-amino-7-oxononanoate synthase activity"/>
    <property type="evidence" value="ECO:0007669"/>
    <property type="project" value="UniProtKB-EC"/>
</dbReference>
<dbReference type="PROSITE" id="PS00599">
    <property type="entry name" value="AA_TRANSFER_CLASS_2"/>
    <property type="match status" value="1"/>
</dbReference>